<evidence type="ECO:0000313" key="5">
    <source>
        <dbReference type="EMBL" id="KAF0689599.1"/>
    </source>
</evidence>
<organism evidence="6 7">
    <name type="scientific">Aphanomyces stellatus</name>
    <dbReference type="NCBI Taxonomy" id="120398"/>
    <lineage>
        <taxon>Eukaryota</taxon>
        <taxon>Sar</taxon>
        <taxon>Stramenopiles</taxon>
        <taxon>Oomycota</taxon>
        <taxon>Saprolegniomycetes</taxon>
        <taxon>Saprolegniales</taxon>
        <taxon>Verrucalvaceae</taxon>
        <taxon>Aphanomyces</taxon>
    </lineage>
</organism>
<dbReference type="InterPro" id="IPR011989">
    <property type="entry name" value="ARM-like"/>
</dbReference>
<dbReference type="InterPro" id="IPR019414">
    <property type="entry name" value="Rtp1_C2"/>
</dbReference>
<accession>A0A485LCX3</accession>
<feature type="domain" description="RNA polymerase II assembly factor Rtp1 C-terminal" evidence="3">
    <location>
        <begin position="670"/>
        <end position="772"/>
    </location>
</feature>
<evidence type="ECO:0000256" key="1">
    <source>
        <dbReference type="ARBA" id="ARBA00005724"/>
    </source>
</evidence>
<dbReference type="Gene3D" id="1.25.10.10">
    <property type="entry name" value="Leucine-rich Repeat Variant"/>
    <property type="match status" value="1"/>
</dbReference>
<evidence type="ECO:0000313" key="6">
    <source>
        <dbReference type="EMBL" id="VFT95700.1"/>
    </source>
</evidence>
<dbReference type="GO" id="GO:0009306">
    <property type="term" value="P:protein secretion"/>
    <property type="evidence" value="ECO:0007669"/>
    <property type="project" value="TreeGrafter"/>
</dbReference>
<feature type="domain" description="RNA polymerase II assembly factor Rtp1 C-terminal" evidence="2">
    <location>
        <begin position="878"/>
        <end position="908"/>
    </location>
</feature>
<keyword evidence="7" id="KW-1185">Reference proteome</keyword>
<dbReference type="Proteomes" id="UP000332933">
    <property type="component" value="Unassembled WGS sequence"/>
</dbReference>
<proteinExistence type="inferred from homology"/>
<evidence type="ECO:0000259" key="4">
    <source>
        <dbReference type="Pfam" id="PF23565"/>
    </source>
</evidence>
<dbReference type="PANTHER" id="PTHR20959">
    <property type="entry name" value="TRANSPORT AND GOLGI ORGANIZATION PROTEIN 6 FAMILY MEMBER"/>
    <property type="match status" value="1"/>
</dbReference>
<protein>
    <submittedName>
        <fullName evidence="6">Aste57867_18971 protein</fullName>
    </submittedName>
</protein>
<dbReference type="Pfam" id="PF10304">
    <property type="entry name" value="RTP1_C2"/>
    <property type="match status" value="1"/>
</dbReference>
<evidence type="ECO:0000313" key="7">
    <source>
        <dbReference type="Proteomes" id="UP000332933"/>
    </source>
</evidence>
<feature type="domain" description="TANGO6 HEAT repeat" evidence="4">
    <location>
        <begin position="250"/>
        <end position="493"/>
    </location>
</feature>
<dbReference type="InterPro" id="IPR057407">
    <property type="entry name" value="HEAT_TANGO6"/>
</dbReference>
<reference evidence="6 7" key="1">
    <citation type="submission" date="2019-03" db="EMBL/GenBank/DDBJ databases">
        <authorList>
            <person name="Gaulin E."/>
            <person name="Dumas B."/>
        </authorList>
    </citation>
    <scope>NUCLEOTIDE SEQUENCE [LARGE SCALE GENOMIC DNA]</scope>
    <source>
        <strain evidence="6">CBS 568.67</strain>
    </source>
</reference>
<name>A0A485LCX3_9STRA</name>
<dbReference type="InterPro" id="IPR016024">
    <property type="entry name" value="ARM-type_fold"/>
</dbReference>
<dbReference type="EMBL" id="VJMH01006429">
    <property type="protein sequence ID" value="KAF0689599.1"/>
    <property type="molecule type" value="Genomic_DNA"/>
</dbReference>
<dbReference type="InterPro" id="IPR039600">
    <property type="entry name" value="TANGO6/Rtp1"/>
</dbReference>
<comment type="similarity">
    <text evidence="1">Belongs to the Tango6 family.</text>
</comment>
<dbReference type="EMBL" id="CAADRA010006450">
    <property type="protein sequence ID" value="VFT95700.1"/>
    <property type="molecule type" value="Genomic_DNA"/>
</dbReference>
<dbReference type="OrthoDB" id="39591at2759"/>
<gene>
    <name evidence="6" type="primary">Aste57867_18971</name>
    <name evidence="5" type="ORF">As57867_018907</name>
    <name evidence="6" type="ORF">ASTE57867_18971</name>
</gene>
<reference evidence="5" key="2">
    <citation type="submission" date="2019-06" db="EMBL/GenBank/DDBJ databases">
        <title>Genomics analysis of Aphanomyces spp. identifies a new class of oomycete effector associated with host adaptation.</title>
        <authorList>
            <person name="Gaulin E."/>
        </authorList>
    </citation>
    <scope>NUCLEOTIDE SEQUENCE</scope>
    <source>
        <strain evidence="5">CBS 578.67</strain>
    </source>
</reference>
<dbReference type="PANTHER" id="PTHR20959:SF1">
    <property type="entry name" value="TRANSPORT AND GOLGI ORGANIZATION PROTEIN 6 HOMOLOG"/>
    <property type="match status" value="1"/>
</dbReference>
<dbReference type="SUPFAM" id="SSF48371">
    <property type="entry name" value="ARM repeat"/>
    <property type="match status" value="1"/>
</dbReference>
<dbReference type="Pfam" id="PF23565">
    <property type="entry name" value="ARM_TANGO6"/>
    <property type="match status" value="1"/>
</dbReference>
<dbReference type="InterPro" id="IPR019451">
    <property type="entry name" value="Rtp1_C1"/>
</dbReference>
<evidence type="ECO:0000259" key="2">
    <source>
        <dbReference type="Pfam" id="PF10304"/>
    </source>
</evidence>
<evidence type="ECO:0000259" key="3">
    <source>
        <dbReference type="Pfam" id="PF10363"/>
    </source>
</evidence>
<dbReference type="AlphaFoldDB" id="A0A485LCX3"/>
<dbReference type="Pfam" id="PF10363">
    <property type="entry name" value="RTP1_C1"/>
    <property type="match status" value="1"/>
</dbReference>
<sequence length="936" mass="100602">MERLAIGQLSSSMRALNAAVDNIRDARTDTSKDVLADVMRSVDAADRASICKRLLALVAALTTAIAEAEALESARAPPTDPSKPRAPLCLLSLRDYTGVQAAIELLLVWGVYPCVEAGILTPIERRAVAKTFKMDKATIQCVATALTPCATPAEQLDLVLPGLVDLLQLSQFKPMLLPSYLSDLLACLIYRVHCVSSGHPIIAAQALLDGILAALPIRVVMSSLRGVLAQRHSNRVFQAQCGLLLSQSVLRDGGVLATIEMLLSAVDEGNTQARLHVAALIARTPQTLSPAQYLDAIAPQVCHLLTQDTTKLLREVSGLVLTQLVLDHSPDLVDQTILRPLFAPLLRFLAPPVASTESLEIAFVATETDIDGCLAALQCILLGPVPPAPVLAALAPLVRPLVFLLAFARESKSYVTTSVQHILMTLVKQTPNAPTLLQQCVVVSPSQLTHRPFLVEDGAGSTQAVFCAGGSGGVAIKLADDDVASSSSLLNSVVDAIVDLLGLPQMDTCDVVGDLFTLLLTNYMKTKRAAHNDSVGSWTLLLRLTEALGPAVLRSGGSILQCLVTVLTMYTDQDANDNGDDGDDGDDVLTVCLSMVLTIVQVGETTRSPAEEALLVQMLEPLRRLASHPTPTVAEMASDLTLAIVARSVQEPPRGPAPITFDETLAMSRDDLASAQVPLRARGLARLTKWIRRRAPVDVDALFPLLVHHLQDADSYVFLAAVQTLAGLGDVHADVTIPMLLAALQDGATYSLEQRIKLSEALLFTARRCGAMVPKYSHGFVYGYLKCIRSTASQPDVVDATFRASCLSNLAEVCGLLQWAIQPYIADVVGCVKGILEIERQPTDAHTALRRGAVFLLYHMLQLMGRDMFEIVPEHMTPIYRLLKLEASTETDDVCRFHAQKSLSELDALMRGELFHIGRSTALPGGKALPSIVFLN</sequence>